<keyword evidence="1" id="KW-1185">Reference proteome</keyword>
<dbReference type="Gene3D" id="2.60.120.740">
    <property type="match status" value="1"/>
</dbReference>
<organism evidence="1 2">
    <name type="scientific">Syphacia muris</name>
    <dbReference type="NCBI Taxonomy" id="451379"/>
    <lineage>
        <taxon>Eukaryota</taxon>
        <taxon>Metazoa</taxon>
        <taxon>Ecdysozoa</taxon>
        <taxon>Nematoda</taxon>
        <taxon>Chromadorea</taxon>
        <taxon>Rhabditida</taxon>
        <taxon>Spirurina</taxon>
        <taxon>Oxyuridomorpha</taxon>
        <taxon>Oxyuroidea</taxon>
        <taxon>Oxyuridae</taxon>
        <taxon>Syphacia</taxon>
    </lineage>
</organism>
<dbReference type="AlphaFoldDB" id="A0A0N5AQG7"/>
<name>A0A0N5AQG7_9BILA</name>
<reference evidence="2" key="1">
    <citation type="submission" date="2017-02" db="UniProtKB">
        <authorList>
            <consortium name="WormBaseParasite"/>
        </authorList>
    </citation>
    <scope>IDENTIFICATION</scope>
</reference>
<dbReference type="Proteomes" id="UP000046393">
    <property type="component" value="Unplaced"/>
</dbReference>
<protein>
    <submittedName>
        <fullName evidence="2">Uncharacterized protein</fullName>
    </submittedName>
</protein>
<dbReference type="InterPro" id="IPR043159">
    <property type="entry name" value="Lectin_gal-bd_sf"/>
</dbReference>
<dbReference type="WBParaSite" id="SMUV_0000693101-mRNA-1">
    <property type="protein sequence ID" value="SMUV_0000693101-mRNA-1"/>
    <property type="gene ID" value="SMUV_0000693101"/>
</dbReference>
<proteinExistence type="predicted"/>
<evidence type="ECO:0000313" key="1">
    <source>
        <dbReference type="Proteomes" id="UP000046393"/>
    </source>
</evidence>
<dbReference type="STRING" id="451379.A0A0N5AQG7"/>
<evidence type="ECO:0000313" key="2">
    <source>
        <dbReference type="WBParaSite" id="SMUV_0000693101-mRNA-1"/>
    </source>
</evidence>
<accession>A0A0N5AQG7</accession>
<sequence length="83" mass="9307">MMESLKNNLIQACDGERVSLHCPRNTHIHLVNAFYGRLVPSFELCPAPTPKTLQNVSNDEFSEEDTSCHIASAYSNEELSKVQ</sequence>